<name>A0A9N9WP84_9DIPT</name>
<keyword evidence="2" id="KW-1185">Reference proteome</keyword>
<reference evidence="1" key="1">
    <citation type="submission" date="2022-01" db="EMBL/GenBank/DDBJ databases">
        <authorList>
            <person name="King R."/>
        </authorList>
    </citation>
    <scope>NUCLEOTIDE SEQUENCE</scope>
</reference>
<protein>
    <submittedName>
        <fullName evidence="1">Uncharacterized protein</fullName>
    </submittedName>
</protein>
<dbReference type="SMART" id="SM00697">
    <property type="entry name" value="DM8"/>
    <property type="match status" value="3"/>
</dbReference>
<proteinExistence type="predicted"/>
<gene>
    <name evidence="1" type="ORF">CHIRRI_LOCUS3396</name>
</gene>
<dbReference type="AlphaFoldDB" id="A0A9N9WP84"/>
<dbReference type="Proteomes" id="UP001153620">
    <property type="component" value="Chromosome 1"/>
</dbReference>
<evidence type="ECO:0000313" key="2">
    <source>
        <dbReference type="Proteomes" id="UP001153620"/>
    </source>
</evidence>
<dbReference type="PANTHER" id="PTHR20898">
    <property type="entry name" value="DAEDALUS ON 3-RELATED-RELATED"/>
    <property type="match status" value="1"/>
</dbReference>
<organism evidence="1 2">
    <name type="scientific">Chironomus riparius</name>
    <dbReference type="NCBI Taxonomy" id="315576"/>
    <lineage>
        <taxon>Eukaryota</taxon>
        <taxon>Metazoa</taxon>
        <taxon>Ecdysozoa</taxon>
        <taxon>Arthropoda</taxon>
        <taxon>Hexapoda</taxon>
        <taxon>Insecta</taxon>
        <taxon>Pterygota</taxon>
        <taxon>Neoptera</taxon>
        <taxon>Endopterygota</taxon>
        <taxon>Diptera</taxon>
        <taxon>Nematocera</taxon>
        <taxon>Chironomoidea</taxon>
        <taxon>Chironomidae</taxon>
        <taxon>Chironominae</taxon>
        <taxon>Chironomus</taxon>
    </lineage>
</organism>
<accession>A0A9N9WP84</accession>
<dbReference type="EMBL" id="OU895877">
    <property type="protein sequence ID" value="CAG9800453.1"/>
    <property type="molecule type" value="Genomic_DNA"/>
</dbReference>
<dbReference type="InterPro" id="IPR010512">
    <property type="entry name" value="DUF1091"/>
</dbReference>
<reference evidence="1" key="2">
    <citation type="submission" date="2022-10" db="EMBL/GenBank/DDBJ databases">
        <authorList>
            <consortium name="ENA_rothamsted_submissions"/>
            <consortium name="culmorum"/>
            <person name="King R."/>
        </authorList>
    </citation>
    <scope>NUCLEOTIDE SEQUENCE</scope>
</reference>
<sequence length="516" mass="59036">MILLIFYSLFYYAQNINDFEFTNITCSAALEYVEVHVCAKKGRLASVDVSFLKPANIKFFLKRNNKRSEIFKAPPIEWCKMVDGKSQATSFQKLLIKSIQISSPKFIHPCPYEGRQSIINATAPKDVVEIVPTGLFEVKLRFFDKVENNILSINNVNDYIFTNLTCHGASGYAEVNVCESQKKQGFMEAEFLRPFSNFKVSINFFLKRGSNFVEVFKTPPIDWCKFVDGKAQLMSFQKLLIKSLQNASPHLIHPCPYVGKQIISNATAPKDVIEILPQGTFKVILKMFDKIEKSLFKIVVHADVMTIKFYQKRGKKMFEVFKTPLIDWCKMMDGRSQAASFQKFVLKTLQASVPNFFQKCPYQGKFTLFNISSPRDVVEIFPLGHIKLSTTISDLTEKNIVTFSVFLEVDMKFFLKRGDKFFEIFKTPPIDWCKIVGGKSRALSFQKILLKSLQSSAAKFIHPCPYQGKYTAFNITAPKDVIEIFPTGSFKLNLKIYDTIDSDIANFNLRSDIFKV</sequence>
<dbReference type="PANTHER" id="PTHR20898:SF0">
    <property type="entry name" value="DAEDALUS ON 3-RELATED"/>
    <property type="match status" value="1"/>
</dbReference>
<evidence type="ECO:0000313" key="1">
    <source>
        <dbReference type="EMBL" id="CAG9800453.1"/>
    </source>
</evidence>